<proteinExistence type="predicted"/>
<evidence type="ECO:0000313" key="2">
    <source>
        <dbReference type="Proteomes" id="UP001460202"/>
    </source>
</evidence>
<protein>
    <submittedName>
        <fullName evidence="1">Uncharacterized protein</fullName>
    </submittedName>
</protein>
<gene>
    <name evidence="1" type="ORF">WMO46_07250</name>
</gene>
<dbReference type="RefSeq" id="WP_229092050.1">
    <property type="nucleotide sequence ID" value="NZ_JBBMFL010000006.1"/>
</dbReference>
<reference evidence="1 2" key="1">
    <citation type="submission" date="2024-03" db="EMBL/GenBank/DDBJ databases">
        <title>Human intestinal bacterial collection.</title>
        <authorList>
            <person name="Pauvert C."/>
            <person name="Hitch T.C.A."/>
            <person name="Clavel T."/>
        </authorList>
    </citation>
    <scope>NUCLEOTIDE SEQUENCE [LARGE SCALE GENOMIC DNA]</scope>
    <source>
        <strain evidence="1 2">CLA-KB-H122</strain>
    </source>
</reference>
<evidence type="ECO:0000313" key="1">
    <source>
        <dbReference type="EMBL" id="MEQ2544742.1"/>
    </source>
</evidence>
<keyword evidence="2" id="KW-1185">Reference proteome</keyword>
<sequence>MTHIIIEDSSPEAKKLLAYVRTLPYVTVIDKKKKDFSEEAAACHAVPVNVFTETLHRHIDEHFDKNA</sequence>
<dbReference type="Proteomes" id="UP001460202">
    <property type="component" value="Unassembled WGS sequence"/>
</dbReference>
<dbReference type="EMBL" id="JBBMFL010000006">
    <property type="protein sequence ID" value="MEQ2544742.1"/>
    <property type="molecule type" value="Genomic_DNA"/>
</dbReference>
<name>A0ABV1GWG3_9BACT</name>
<accession>A0ABV1GWG3</accession>
<comment type="caution">
    <text evidence="1">The sequence shown here is derived from an EMBL/GenBank/DDBJ whole genome shotgun (WGS) entry which is preliminary data.</text>
</comment>
<organism evidence="1 2">
    <name type="scientific">Alistipes intestinihominis</name>
    <dbReference type="NCBI Taxonomy" id="3133172"/>
    <lineage>
        <taxon>Bacteria</taxon>
        <taxon>Pseudomonadati</taxon>
        <taxon>Bacteroidota</taxon>
        <taxon>Bacteroidia</taxon>
        <taxon>Bacteroidales</taxon>
        <taxon>Rikenellaceae</taxon>
        <taxon>Alistipes</taxon>
    </lineage>
</organism>
<dbReference type="GeneID" id="78180565"/>